<evidence type="ECO:0000313" key="4">
    <source>
        <dbReference type="WBParaSite" id="NBR_0000737601-mRNA-1"/>
    </source>
</evidence>
<dbReference type="Proteomes" id="UP000271162">
    <property type="component" value="Unassembled WGS sequence"/>
</dbReference>
<sequence length="228" mass="25521">MTRNVTEDGLLGREESPRTAVVVPAVLRTLKKAKLWQRTEVFYYWDFQDLHTGRTFMFDRRVRNVILVLPSTESGIGSWTALVDAVAVWLVAGSRVFLIAGPRTGDDAAWMRVATQTREFLEKHLKPASHAQICDMLPRGTDVVDMKAPCAVLGVIDSEESVVGPKRACAFYTACLKQLSPWIQLEALPEVPRRRPQGGDKYPGIRGGRVGKRRCRSPGARGPLRVWH</sequence>
<reference evidence="2 3" key="2">
    <citation type="submission" date="2018-11" db="EMBL/GenBank/DDBJ databases">
        <authorList>
            <consortium name="Pathogen Informatics"/>
        </authorList>
    </citation>
    <scope>NUCLEOTIDE SEQUENCE [LARGE SCALE GENOMIC DNA]</scope>
</reference>
<evidence type="ECO:0000256" key="1">
    <source>
        <dbReference type="SAM" id="MobiDB-lite"/>
    </source>
</evidence>
<dbReference type="EMBL" id="UYSL01019885">
    <property type="protein sequence ID" value="VDL70966.1"/>
    <property type="molecule type" value="Genomic_DNA"/>
</dbReference>
<dbReference type="OMA" id="ASHAQIC"/>
<keyword evidence="3" id="KW-1185">Reference proteome</keyword>
<feature type="region of interest" description="Disordered" evidence="1">
    <location>
        <begin position="193"/>
        <end position="228"/>
    </location>
</feature>
<proteinExistence type="predicted"/>
<name>A0A0N4XWS8_NIPBR</name>
<organism evidence="4">
    <name type="scientific">Nippostrongylus brasiliensis</name>
    <name type="common">Rat hookworm</name>
    <dbReference type="NCBI Taxonomy" id="27835"/>
    <lineage>
        <taxon>Eukaryota</taxon>
        <taxon>Metazoa</taxon>
        <taxon>Ecdysozoa</taxon>
        <taxon>Nematoda</taxon>
        <taxon>Chromadorea</taxon>
        <taxon>Rhabditida</taxon>
        <taxon>Rhabditina</taxon>
        <taxon>Rhabditomorpha</taxon>
        <taxon>Strongyloidea</taxon>
        <taxon>Heligmosomidae</taxon>
        <taxon>Nippostrongylus</taxon>
    </lineage>
</organism>
<evidence type="ECO:0000313" key="2">
    <source>
        <dbReference type="EMBL" id="VDL70966.1"/>
    </source>
</evidence>
<reference evidence="4" key="1">
    <citation type="submission" date="2017-02" db="UniProtKB">
        <authorList>
            <consortium name="WormBaseParasite"/>
        </authorList>
    </citation>
    <scope>IDENTIFICATION</scope>
</reference>
<evidence type="ECO:0000313" key="3">
    <source>
        <dbReference type="Proteomes" id="UP000271162"/>
    </source>
</evidence>
<dbReference type="STRING" id="27835.A0A0N4XWS8"/>
<accession>A0A0N4XWS8</accession>
<dbReference type="AlphaFoldDB" id="A0A0N4XWS8"/>
<gene>
    <name evidence="2" type="ORF">NBR_LOCUS7377</name>
</gene>
<protein>
    <submittedName>
        <fullName evidence="4">SLC12 domain-containing protein</fullName>
    </submittedName>
</protein>
<dbReference type="WBParaSite" id="NBR_0000737601-mRNA-1">
    <property type="protein sequence ID" value="NBR_0000737601-mRNA-1"/>
    <property type="gene ID" value="NBR_0000737601"/>
</dbReference>